<reference evidence="2 3" key="1">
    <citation type="submission" date="2013-03" db="EMBL/GenBank/DDBJ databases">
        <authorList>
            <person name="Warren W."/>
            <person name="Wilson R.K."/>
        </authorList>
    </citation>
    <scope>NUCLEOTIDE SEQUENCE</scope>
</reference>
<name>A0A2K5WQ34_MACFA</name>
<reference evidence="2" key="3">
    <citation type="submission" date="2025-09" db="UniProtKB">
        <authorList>
            <consortium name="Ensembl"/>
        </authorList>
    </citation>
    <scope>IDENTIFICATION</scope>
</reference>
<keyword evidence="1" id="KW-0812">Transmembrane</keyword>
<accession>A0A2K5WQ34</accession>
<dbReference type="Proteomes" id="UP000233100">
    <property type="component" value="Chromosome 1"/>
</dbReference>
<dbReference type="Bgee" id="ENSMFAG00000037379">
    <property type="expression patterns" value="Expressed in lung and 6 other cell types or tissues"/>
</dbReference>
<keyword evidence="3" id="KW-1185">Reference proteome</keyword>
<keyword evidence="1" id="KW-1133">Transmembrane helix</keyword>
<protein>
    <submittedName>
        <fullName evidence="2">Uncharacterized protein</fullName>
    </submittedName>
</protein>
<dbReference type="Ensembl" id="ENSMFAT00000013409.2">
    <property type="protein sequence ID" value="ENSMFAP00000039147.1"/>
    <property type="gene ID" value="ENSMFAG00000037379.2"/>
</dbReference>
<evidence type="ECO:0000256" key="1">
    <source>
        <dbReference type="SAM" id="Phobius"/>
    </source>
</evidence>
<dbReference type="GeneTree" id="ENSGT00860000135306"/>
<dbReference type="VEuPathDB" id="HostDB:ENSMFAG00000037379"/>
<evidence type="ECO:0000313" key="3">
    <source>
        <dbReference type="Proteomes" id="UP000233100"/>
    </source>
</evidence>
<organism evidence="2 3">
    <name type="scientific">Macaca fascicularis</name>
    <name type="common">Crab-eating macaque</name>
    <name type="synonym">Cynomolgus monkey</name>
    <dbReference type="NCBI Taxonomy" id="9541"/>
    <lineage>
        <taxon>Eukaryota</taxon>
        <taxon>Metazoa</taxon>
        <taxon>Chordata</taxon>
        <taxon>Craniata</taxon>
        <taxon>Vertebrata</taxon>
        <taxon>Euteleostomi</taxon>
        <taxon>Mammalia</taxon>
        <taxon>Eutheria</taxon>
        <taxon>Euarchontoglires</taxon>
        <taxon>Primates</taxon>
        <taxon>Haplorrhini</taxon>
        <taxon>Catarrhini</taxon>
        <taxon>Cercopithecidae</taxon>
        <taxon>Cercopithecinae</taxon>
        <taxon>Macaca</taxon>
    </lineage>
</organism>
<reference evidence="2" key="2">
    <citation type="submission" date="2025-08" db="UniProtKB">
        <authorList>
            <consortium name="Ensembl"/>
        </authorList>
    </citation>
    <scope>IDENTIFICATION</scope>
</reference>
<feature type="transmembrane region" description="Helical" evidence="1">
    <location>
        <begin position="21"/>
        <end position="39"/>
    </location>
</feature>
<evidence type="ECO:0000313" key="2">
    <source>
        <dbReference type="Ensembl" id="ENSMFAP00000039147.1"/>
    </source>
</evidence>
<proteinExistence type="predicted"/>
<dbReference type="AlphaFoldDB" id="A0A2K5WQ34"/>
<sequence>MCLYRRQDQRHTGVLSFEMPCAIVFPPFFASFSFFPPLFQLQMPKKMPTDTTLP</sequence>
<keyword evidence="1" id="KW-0472">Membrane</keyword>